<reference evidence="5" key="1">
    <citation type="submission" date="2017-02" db="UniProtKB">
        <authorList>
            <consortium name="WormBaseParasite"/>
        </authorList>
    </citation>
    <scope>IDENTIFICATION</scope>
</reference>
<sequence>MGAAPFSVLSLIVPLFGTNCVRACVPVLPLPTFPPTYLSLLRPLSFLLSALVQVLLLLLLGMNSSGLDSFIPFLVCVWLGANHCGCALVFGAKSIF</sequence>
<accession>A0A0R3WMN8</accession>
<feature type="transmembrane region" description="Helical" evidence="1">
    <location>
        <begin position="39"/>
        <end position="59"/>
    </location>
</feature>
<keyword evidence="4" id="KW-1185">Reference proteome</keyword>
<protein>
    <submittedName>
        <fullName evidence="5">Secreted protein</fullName>
    </submittedName>
</protein>
<evidence type="ECO:0000256" key="2">
    <source>
        <dbReference type="SAM" id="SignalP"/>
    </source>
</evidence>
<keyword evidence="2" id="KW-0732">Signal</keyword>
<organism evidence="5">
    <name type="scientific">Hydatigena taeniaeformis</name>
    <name type="common">Feline tapeworm</name>
    <name type="synonym">Taenia taeniaeformis</name>
    <dbReference type="NCBI Taxonomy" id="6205"/>
    <lineage>
        <taxon>Eukaryota</taxon>
        <taxon>Metazoa</taxon>
        <taxon>Spiralia</taxon>
        <taxon>Lophotrochozoa</taxon>
        <taxon>Platyhelminthes</taxon>
        <taxon>Cestoda</taxon>
        <taxon>Eucestoda</taxon>
        <taxon>Cyclophyllidea</taxon>
        <taxon>Taeniidae</taxon>
        <taxon>Hydatigera</taxon>
    </lineage>
</organism>
<reference evidence="3 4" key="2">
    <citation type="submission" date="2018-11" db="EMBL/GenBank/DDBJ databases">
        <authorList>
            <consortium name="Pathogen Informatics"/>
        </authorList>
    </citation>
    <scope>NUCLEOTIDE SEQUENCE [LARGE SCALE GENOMIC DNA]</scope>
</reference>
<dbReference type="Proteomes" id="UP000274429">
    <property type="component" value="Unassembled WGS sequence"/>
</dbReference>
<name>A0A0R3WMN8_HYDTA</name>
<feature type="signal peptide" evidence="2">
    <location>
        <begin position="1"/>
        <end position="23"/>
    </location>
</feature>
<dbReference type="AlphaFoldDB" id="A0A0R3WMN8"/>
<proteinExistence type="predicted"/>
<keyword evidence="1" id="KW-1133">Transmembrane helix</keyword>
<dbReference type="WBParaSite" id="TTAC_0000202601-mRNA-1">
    <property type="protein sequence ID" value="TTAC_0000202601-mRNA-1"/>
    <property type="gene ID" value="TTAC_0000202601"/>
</dbReference>
<keyword evidence="1" id="KW-0812">Transmembrane</keyword>
<keyword evidence="1" id="KW-0472">Membrane</keyword>
<evidence type="ECO:0000313" key="4">
    <source>
        <dbReference type="Proteomes" id="UP000274429"/>
    </source>
</evidence>
<feature type="transmembrane region" description="Helical" evidence="1">
    <location>
        <begin position="71"/>
        <end position="92"/>
    </location>
</feature>
<dbReference type="EMBL" id="UYWX01000684">
    <property type="protein sequence ID" value="VDM18753.1"/>
    <property type="molecule type" value="Genomic_DNA"/>
</dbReference>
<gene>
    <name evidence="3" type="ORF">TTAC_LOCUS2013</name>
</gene>
<evidence type="ECO:0000313" key="3">
    <source>
        <dbReference type="EMBL" id="VDM18753.1"/>
    </source>
</evidence>
<evidence type="ECO:0000313" key="5">
    <source>
        <dbReference type="WBParaSite" id="TTAC_0000202601-mRNA-1"/>
    </source>
</evidence>
<feature type="chain" id="PRO_5043132905" evidence="2">
    <location>
        <begin position="24"/>
        <end position="96"/>
    </location>
</feature>
<evidence type="ECO:0000256" key="1">
    <source>
        <dbReference type="SAM" id="Phobius"/>
    </source>
</evidence>